<comment type="caution">
    <text evidence="2">The sequence shown here is derived from an EMBL/GenBank/DDBJ whole genome shotgun (WGS) entry which is preliminary data.</text>
</comment>
<proteinExistence type="predicted"/>
<keyword evidence="3" id="KW-1185">Reference proteome</keyword>
<accession>A0A9P6E191</accession>
<reference evidence="2" key="1">
    <citation type="journal article" date="2020" name="Nat. Commun.">
        <title>Large-scale genome sequencing of mycorrhizal fungi provides insights into the early evolution of symbiotic traits.</title>
        <authorList>
            <person name="Miyauchi S."/>
            <person name="Kiss E."/>
            <person name="Kuo A."/>
            <person name="Drula E."/>
            <person name="Kohler A."/>
            <person name="Sanchez-Garcia M."/>
            <person name="Morin E."/>
            <person name="Andreopoulos B."/>
            <person name="Barry K.W."/>
            <person name="Bonito G."/>
            <person name="Buee M."/>
            <person name="Carver A."/>
            <person name="Chen C."/>
            <person name="Cichocki N."/>
            <person name="Clum A."/>
            <person name="Culley D."/>
            <person name="Crous P.W."/>
            <person name="Fauchery L."/>
            <person name="Girlanda M."/>
            <person name="Hayes R.D."/>
            <person name="Keri Z."/>
            <person name="LaButti K."/>
            <person name="Lipzen A."/>
            <person name="Lombard V."/>
            <person name="Magnuson J."/>
            <person name="Maillard F."/>
            <person name="Murat C."/>
            <person name="Nolan M."/>
            <person name="Ohm R.A."/>
            <person name="Pangilinan J."/>
            <person name="Pereira M.F."/>
            <person name="Perotto S."/>
            <person name="Peter M."/>
            <person name="Pfister S."/>
            <person name="Riley R."/>
            <person name="Sitrit Y."/>
            <person name="Stielow J.B."/>
            <person name="Szollosi G."/>
            <person name="Zifcakova L."/>
            <person name="Stursova M."/>
            <person name="Spatafora J.W."/>
            <person name="Tedersoo L."/>
            <person name="Vaario L.M."/>
            <person name="Yamada A."/>
            <person name="Yan M."/>
            <person name="Wang P."/>
            <person name="Xu J."/>
            <person name="Bruns T."/>
            <person name="Baldrian P."/>
            <person name="Vilgalys R."/>
            <person name="Dunand C."/>
            <person name="Henrissat B."/>
            <person name="Grigoriev I.V."/>
            <person name="Hibbett D."/>
            <person name="Nagy L.G."/>
            <person name="Martin F.M."/>
        </authorList>
    </citation>
    <scope>NUCLEOTIDE SEQUENCE</scope>
    <source>
        <strain evidence="2">UP504</strain>
    </source>
</reference>
<dbReference type="AlphaFoldDB" id="A0A9P6E191"/>
<feature type="region of interest" description="Disordered" evidence="1">
    <location>
        <begin position="250"/>
        <end position="271"/>
    </location>
</feature>
<dbReference type="EMBL" id="MU128920">
    <property type="protein sequence ID" value="KAF9519084.1"/>
    <property type="molecule type" value="Genomic_DNA"/>
</dbReference>
<evidence type="ECO:0000313" key="3">
    <source>
        <dbReference type="Proteomes" id="UP000886523"/>
    </source>
</evidence>
<sequence length="271" mass="29645">MRHSPSYFYHAHHGSESGDRLVGLRSSLHVHDLYRTTIQNSPFEQSGGVISLIRFVWLRLDRGPKLESSMPMSSTSRSTARDSAQLNMPGFISGDDLVKESQLLRGPRLEMRAEVIFLVDGLQREISATSSTSYPENPPNIAWVLFGRARNLDPLLLWRATEPDRPSTGPAIVPNVMVRITSSSSNTLFESAEGLLVPAVAWAVALSNVHRRMSSALSTPMRDVDPGIPMSDISAGVGIGRTLRIRPLGLASRQRSSSVMRPPPSPPGGRT</sequence>
<evidence type="ECO:0000256" key="1">
    <source>
        <dbReference type="SAM" id="MobiDB-lite"/>
    </source>
</evidence>
<organism evidence="2 3">
    <name type="scientific">Hydnum rufescens UP504</name>
    <dbReference type="NCBI Taxonomy" id="1448309"/>
    <lineage>
        <taxon>Eukaryota</taxon>
        <taxon>Fungi</taxon>
        <taxon>Dikarya</taxon>
        <taxon>Basidiomycota</taxon>
        <taxon>Agaricomycotina</taxon>
        <taxon>Agaricomycetes</taxon>
        <taxon>Cantharellales</taxon>
        <taxon>Hydnaceae</taxon>
        <taxon>Hydnum</taxon>
    </lineage>
</organism>
<dbReference type="Proteomes" id="UP000886523">
    <property type="component" value="Unassembled WGS sequence"/>
</dbReference>
<evidence type="ECO:0000313" key="2">
    <source>
        <dbReference type="EMBL" id="KAF9519084.1"/>
    </source>
</evidence>
<protein>
    <submittedName>
        <fullName evidence="2">Uncharacterized protein</fullName>
    </submittedName>
</protein>
<name>A0A9P6E191_9AGAM</name>
<gene>
    <name evidence="2" type="ORF">BS47DRAFT_1482328</name>
</gene>
<dbReference type="OrthoDB" id="3235144at2759"/>
<feature type="compositionally biased region" description="Pro residues" evidence="1">
    <location>
        <begin position="261"/>
        <end position="271"/>
    </location>
</feature>